<dbReference type="Gene3D" id="3.40.50.300">
    <property type="entry name" value="P-loop containing nucleotide triphosphate hydrolases"/>
    <property type="match status" value="1"/>
</dbReference>
<keyword evidence="2" id="KW-1185">Reference proteome</keyword>
<evidence type="ECO:0000313" key="1">
    <source>
        <dbReference type="EMBL" id="QKG80908.1"/>
    </source>
</evidence>
<accession>A0A7D3XWS6</accession>
<dbReference type="KEGG" id="ttz:FHG85_11755"/>
<evidence type="ECO:0008006" key="3">
    <source>
        <dbReference type="Google" id="ProtNLM"/>
    </source>
</evidence>
<sequence length="302" mass="36051">MSKTILHIGFPKTATTWFQQTFYPNIKNVCFLSRDFVFDNIVFQDIFSFNHQEIKNKIEQISGDNRVVICDEIFLGGLDIGFGNGEFFDLMAKRLYLLFPDAEIVFFIRNQHAALESAYSHYIMSGGTYSAKRYLGIKRLYRKPFMGYHLFNPKVYEYDKVIGTYVTLYGVDKVHIYLFEEFEKDPSEFIKHYCEDLQIDLNEKISPNRLNKRLSSISLQKQRFLNRFTLGNTPYKQYFFNIPRLYKFSRSLTKYIDSFCSLPKFQFSKDIHNWIEKRFKESNQNLSTWIDADRLKHWGYPF</sequence>
<evidence type="ECO:0000313" key="2">
    <source>
        <dbReference type="Proteomes" id="UP000500961"/>
    </source>
</evidence>
<dbReference type="Proteomes" id="UP000500961">
    <property type="component" value="Chromosome"/>
</dbReference>
<proteinExistence type="predicted"/>
<gene>
    <name evidence="1" type="ORF">FHG85_11755</name>
</gene>
<dbReference type="InterPro" id="IPR027417">
    <property type="entry name" value="P-loop_NTPase"/>
</dbReference>
<name>A0A7D3XWS6_9BACT</name>
<organism evidence="1 2">
    <name type="scientific">Tenuifilum thalassicum</name>
    <dbReference type="NCBI Taxonomy" id="2590900"/>
    <lineage>
        <taxon>Bacteria</taxon>
        <taxon>Pseudomonadati</taxon>
        <taxon>Bacteroidota</taxon>
        <taxon>Bacteroidia</taxon>
        <taxon>Bacteroidales</taxon>
        <taxon>Tenuifilaceae</taxon>
        <taxon>Tenuifilum</taxon>
    </lineage>
</organism>
<reference evidence="1 2" key="1">
    <citation type="submission" date="2019-07" db="EMBL/GenBank/DDBJ databases">
        <title>Thalassofilum flectens gen. nov., sp. nov., a novel moderate thermophilic anaerobe from a shallow sea hot spring in Kunashir Island (Russia), representing a new family in the order Bacteroidales, and proposal of Thalassofilacea fam. nov.</title>
        <authorList>
            <person name="Kochetkova T.V."/>
            <person name="Podosokorskaya O.A."/>
            <person name="Novikov A."/>
            <person name="Elcheninov A.G."/>
            <person name="Toshchakov S.V."/>
            <person name="Kublanov I.V."/>
        </authorList>
    </citation>
    <scope>NUCLEOTIDE SEQUENCE [LARGE SCALE GENOMIC DNA]</scope>
    <source>
        <strain evidence="1 2">38-H</strain>
    </source>
</reference>
<dbReference type="AlphaFoldDB" id="A0A7D3XWS6"/>
<dbReference type="SUPFAM" id="SSF52540">
    <property type="entry name" value="P-loop containing nucleoside triphosphate hydrolases"/>
    <property type="match status" value="1"/>
</dbReference>
<dbReference type="RefSeq" id="WP_173076127.1">
    <property type="nucleotide sequence ID" value="NZ_CP041345.1"/>
</dbReference>
<dbReference type="EMBL" id="CP041345">
    <property type="protein sequence ID" value="QKG80908.1"/>
    <property type="molecule type" value="Genomic_DNA"/>
</dbReference>
<protein>
    <recommendedName>
        <fullName evidence="3">Sulfotransferase domain-containing protein</fullName>
    </recommendedName>
</protein>